<evidence type="ECO:0000313" key="4">
    <source>
        <dbReference type="Proteomes" id="UP000294887"/>
    </source>
</evidence>
<evidence type="ECO:0000313" key="3">
    <source>
        <dbReference type="EMBL" id="TCJ88347.1"/>
    </source>
</evidence>
<sequence length="68" mass="7599">MRELSCAHCGKTLSADDKSCPHCGMPLAPNQRKTPQGKFILWFIAIVIFCALMIYLLPFLGSTRFPGR</sequence>
<reference evidence="3 4" key="1">
    <citation type="submission" date="2019-03" db="EMBL/GenBank/DDBJ databases">
        <title>Genomic Encyclopedia of Type Strains, Phase IV (KMG-IV): sequencing the most valuable type-strain genomes for metagenomic binning, comparative biology and taxonomic classification.</title>
        <authorList>
            <person name="Goeker M."/>
        </authorList>
    </citation>
    <scope>NUCLEOTIDE SEQUENCE [LARGE SCALE GENOMIC DNA]</scope>
    <source>
        <strain evidence="3 4">DSM 24830</strain>
    </source>
</reference>
<proteinExistence type="predicted"/>
<feature type="domain" description="Putative zinc-ribbon" evidence="2">
    <location>
        <begin position="3"/>
        <end position="27"/>
    </location>
</feature>
<comment type="caution">
    <text evidence="3">The sequence shown here is derived from an EMBL/GenBank/DDBJ whole genome shotgun (WGS) entry which is preliminary data.</text>
</comment>
<accession>A0A4R1F2G8</accession>
<keyword evidence="1" id="KW-0812">Transmembrane</keyword>
<dbReference type="AlphaFoldDB" id="A0A4R1F2G8"/>
<dbReference type="OrthoDB" id="7871431at2"/>
<keyword evidence="1" id="KW-1133">Transmembrane helix</keyword>
<gene>
    <name evidence="3" type="ORF">EV695_0190</name>
</gene>
<organism evidence="3 4">
    <name type="scientific">Cocleimonas flava</name>
    <dbReference type="NCBI Taxonomy" id="634765"/>
    <lineage>
        <taxon>Bacteria</taxon>
        <taxon>Pseudomonadati</taxon>
        <taxon>Pseudomonadota</taxon>
        <taxon>Gammaproteobacteria</taxon>
        <taxon>Thiotrichales</taxon>
        <taxon>Thiotrichaceae</taxon>
        <taxon>Cocleimonas</taxon>
    </lineage>
</organism>
<dbReference type="Proteomes" id="UP000294887">
    <property type="component" value="Unassembled WGS sequence"/>
</dbReference>
<name>A0A4R1F2G8_9GAMM</name>
<feature type="transmembrane region" description="Helical" evidence="1">
    <location>
        <begin position="39"/>
        <end position="60"/>
    </location>
</feature>
<keyword evidence="1" id="KW-0472">Membrane</keyword>
<evidence type="ECO:0000259" key="2">
    <source>
        <dbReference type="Pfam" id="PF13248"/>
    </source>
</evidence>
<dbReference type="Pfam" id="PF13248">
    <property type="entry name" value="Zn_ribbon_3"/>
    <property type="match status" value="1"/>
</dbReference>
<keyword evidence="4" id="KW-1185">Reference proteome</keyword>
<dbReference type="InterPro" id="IPR059113">
    <property type="entry name" value="Znf_ribbon"/>
</dbReference>
<dbReference type="RefSeq" id="WP_131904046.1">
    <property type="nucleotide sequence ID" value="NZ_BAAAFU010000008.1"/>
</dbReference>
<protein>
    <submittedName>
        <fullName evidence="3">Zinc ribbon protein</fullName>
    </submittedName>
</protein>
<dbReference type="EMBL" id="SMFQ01000002">
    <property type="protein sequence ID" value="TCJ88347.1"/>
    <property type="molecule type" value="Genomic_DNA"/>
</dbReference>
<evidence type="ECO:0000256" key="1">
    <source>
        <dbReference type="SAM" id="Phobius"/>
    </source>
</evidence>